<keyword evidence="3" id="KW-1185">Reference proteome</keyword>
<dbReference type="EMBL" id="JAVFKD010000015">
    <property type="protein sequence ID" value="KAK5988535.1"/>
    <property type="molecule type" value="Genomic_DNA"/>
</dbReference>
<gene>
    <name evidence="2" type="ORF">PT974_10018</name>
</gene>
<proteinExistence type="predicted"/>
<keyword evidence="1" id="KW-0812">Transmembrane</keyword>
<sequence>MDEHTFNSAIIAFWIFGIPLPFITLITIFKASISPFTALRLMGTIPYGIYGGLSIQLFHRHYNADGDLLSKSGPVWISQGIHAVAGILLTLWTFVSAFLVSRVNRASNVKEIRHSEKWRGTIYFCIILLDLMFIAFVTAATALTSEFIPWKYGHCRAYGIRSSPTADATGSGVECRQSWNIRIMAILIMQVSPPPTSTCVIYLGPLIAKLMQKLLSIVAIWVFKSSASDPRRQSLVLSVDMWKDVEKAMDMQSEKRQAPTLGTVFRNDRIAARIASHLHFDDLTNVSMASKLMRVSVFKPETGDRSDRYELLCETACTKGTKAECWVCTKVICKTCQVRKGPIRVPRTRDHLNSCYALCSKCYFFHQNIQPDSITGPFKARDLSAQHRGCPRASTVQYMHTSLGHRVYVCRTCAELHNGQVTEARERREEEGLKRILGQRQNW</sequence>
<dbReference type="Proteomes" id="UP001338125">
    <property type="component" value="Unassembled WGS sequence"/>
</dbReference>
<feature type="transmembrane region" description="Helical" evidence="1">
    <location>
        <begin position="79"/>
        <end position="100"/>
    </location>
</feature>
<organism evidence="2 3">
    <name type="scientific">Cladobotryum mycophilum</name>
    <dbReference type="NCBI Taxonomy" id="491253"/>
    <lineage>
        <taxon>Eukaryota</taxon>
        <taxon>Fungi</taxon>
        <taxon>Dikarya</taxon>
        <taxon>Ascomycota</taxon>
        <taxon>Pezizomycotina</taxon>
        <taxon>Sordariomycetes</taxon>
        <taxon>Hypocreomycetidae</taxon>
        <taxon>Hypocreales</taxon>
        <taxon>Hypocreaceae</taxon>
        <taxon>Cladobotryum</taxon>
    </lineage>
</organism>
<evidence type="ECO:0000313" key="3">
    <source>
        <dbReference type="Proteomes" id="UP001338125"/>
    </source>
</evidence>
<evidence type="ECO:0008006" key="4">
    <source>
        <dbReference type="Google" id="ProtNLM"/>
    </source>
</evidence>
<reference evidence="2 3" key="1">
    <citation type="submission" date="2024-01" db="EMBL/GenBank/DDBJ databases">
        <title>Complete genome of Cladobotryum mycophilum ATHUM6906.</title>
        <authorList>
            <person name="Christinaki A.C."/>
            <person name="Myridakis A.I."/>
            <person name="Kouvelis V.N."/>
        </authorList>
    </citation>
    <scope>NUCLEOTIDE SEQUENCE [LARGE SCALE GENOMIC DNA]</scope>
    <source>
        <strain evidence="2 3">ATHUM6906</strain>
    </source>
</reference>
<accession>A0ABR0S9T4</accession>
<keyword evidence="1" id="KW-1133">Transmembrane helix</keyword>
<keyword evidence="1" id="KW-0472">Membrane</keyword>
<comment type="caution">
    <text evidence="2">The sequence shown here is derived from an EMBL/GenBank/DDBJ whole genome shotgun (WGS) entry which is preliminary data.</text>
</comment>
<feature type="transmembrane region" description="Helical" evidence="1">
    <location>
        <begin position="121"/>
        <end position="143"/>
    </location>
</feature>
<evidence type="ECO:0000313" key="2">
    <source>
        <dbReference type="EMBL" id="KAK5988535.1"/>
    </source>
</evidence>
<feature type="transmembrane region" description="Helical" evidence="1">
    <location>
        <begin position="41"/>
        <end position="59"/>
    </location>
</feature>
<evidence type="ECO:0000256" key="1">
    <source>
        <dbReference type="SAM" id="Phobius"/>
    </source>
</evidence>
<name>A0ABR0S9T4_9HYPO</name>
<feature type="transmembrane region" description="Helical" evidence="1">
    <location>
        <begin position="6"/>
        <end position="29"/>
    </location>
</feature>
<protein>
    <recommendedName>
        <fullName evidence="4">Integral membrane protein</fullName>
    </recommendedName>
</protein>